<evidence type="ECO:0000259" key="6">
    <source>
        <dbReference type="PROSITE" id="PS50103"/>
    </source>
</evidence>
<keyword evidence="3 5" id="KW-0862">Zinc</keyword>
<name>A0A6A2ZD15_HIBSY</name>
<dbReference type="SUPFAM" id="SSF90229">
    <property type="entry name" value="CCCH zinc finger"/>
    <property type="match status" value="1"/>
</dbReference>
<feature type="zinc finger region" description="C3H1-type" evidence="5">
    <location>
        <begin position="35"/>
        <end position="56"/>
    </location>
</feature>
<dbReference type="PROSITE" id="PS50103">
    <property type="entry name" value="ZF_C3H1"/>
    <property type="match status" value="2"/>
</dbReference>
<dbReference type="Gene3D" id="4.10.1000.10">
    <property type="entry name" value="Zinc finger, CCCH-type"/>
    <property type="match status" value="1"/>
</dbReference>
<dbReference type="SMART" id="SM00356">
    <property type="entry name" value="ZnF_C3H1"/>
    <property type="match status" value="2"/>
</dbReference>
<dbReference type="Proteomes" id="UP000436088">
    <property type="component" value="Unassembled WGS sequence"/>
</dbReference>
<accession>A0A6A2ZD15</accession>
<keyword evidence="8" id="KW-1185">Reference proteome</keyword>
<dbReference type="PANTHER" id="PTHR12506">
    <property type="entry name" value="PROTEIN PHOSPHATASE RELATED"/>
    <property type="match status" value="1"/>
</dbReference>
<keyword evidence="4" id="KW-0238">DNA-binding</keyword>
<organism evidence="7 8">
    <name type="scientific">Hibiscus syriacus</name>
    <name type="common">Rose of Sharon</name>
    <dbReference type="NCBI Taxonomy" id="106335"/>
    <lineage>
        <taxon>Eukaryota</taxon>
        <taxon>Viridiplantae</taxon>
        <taxon>Streptophyta</taxon>
        <taxon>Embryophyta</taxon>
        <taxon>Tracheophyta</taxon>
        <taxon>Spermatophyta</taxon>
        <taxon>Magnoliopsida</taxon>
        <taxon>eudicotyledons</taxon>
        <taxon>Gunneridae</taxon>
        <taxon>Pentapetalae</taxon>
        <taxon>rosids</taxon>
        <taxon>malvids</taxon>
        <taxon>Malvales</taxon>
        <taxon>Malvaceae</taxon>
        <taxon>Malvoideae</taxon>
        <taxon>Hibiscus</taxon>
    </lineage>
</organism>
<dbReference type="GO" id="GO:0008270">
    <property type="term" value="F:zinc ion binding"/>
    <property type="evidence" value="ECO:0007669"/>
    <property type="project" value="UniProtKB-KW"/>
</dbReference>
<dbReference type="GO" id="GO:0003729">
    <property type="term" value="F:mRNA binding"/>
    <property type="evidence" value="ECO:0007669"/>
    <property type="project" value="TreeGrafter"/>
</dbReference>
<dbReference type="InterPro" id="IPR036855">
    <property type="entry name" value="Znf_CCCH_sf"/>
</dbReference>
<reference evidence="7" key="1">
    <citation type="submission" date="2019-09" db="EMBL/GenBank/DDBJ databases">
        <title>Draft genome information of white flower Hibiscus syriacus.</title>
        <authorList>
            <person name="Kim Y.-M."/>
        </authorList>
    </citation>
    <scope>NUCLEOTIDE SEQUENCE [LARGE SCALE GENOMIC DNA]</scope>
    <source>
        <strain evidence="7">YM2019G1</strain>
    </source>
</reference>
<dbReference type="InterPro" id="IPR036388">
    <property type="entry name" value="WH-like_DNA-bd_sf"/>
</dbReference>
<evidence type="ECO:0000256" key="1">
    <source>
        <dbReference type="ARBA" id="ARBA00022723"/>
    </source>
</evidence>
<dbReference type="GO" id="GO:0003677">
    <property type="term" value="F:DNA binding"/>
    <property type="evidence" value="ECO:0007669"/>
    <property type="project" value="UniProtKB-KW"/>
</dbReference>
<dbReference type="EMBL" id="VEPZ02001171">
    <property type="protein sequence ID" value="KAE8689493.1"/>
    <property type="molecule type" value="Genomic_DNA"/>
</dbReference>
<dbReference type="Pfam" id="PF00642">
    <property type="entry name" value="zf-CCCH"/>
    <property type="match status" value="2"/>
</dbReference>
<evidence type="ECO:0000256" key="2">
    <source>
        <dbReference type="ARBA" id="ARBA00022771"/>
    </source>
</evidence>
<feature type="zinc finger region" description="C3H1-type" evidence="5">
    <location>
        <begin position="73"/>
        <end position="101"/>
    </location>
</feature>
<keyword evidence="1 5" id="KW-0479">Metal-binding</keyword>
<sequence>MLPYVHCAFRMSINKGHGSRRSNDFFALRDLIDLFEGAFAGACKYGSTCKYHHPKDRNGAGPVTFNILGLPMRQDEKSCPYFMRTGSCKFGVACKFHHPHPASPGAGLPVNGPAGSSVLPPTGVPYAGGLPTWSLPRAPFVSGPHLQTQNYMSVVVSPSQNIIPANGWSTYMLFLIARNEQRDCKGSNAFVVLCRPGRKSQLLVDPHVPKDGARNSPDLVMDNPLSQNPDKKIPLDVLVNMWVEIHNIDEEEPFAILMELSDKNLLTLVKDTRAGDAFCSYYEICVTQHDVLRDLAIHLSNQGSIV</sequence>
<dbReference type="Gene3D" id="1.10.10.10">
    <property type="entry name" value="Winged helix-like DNA-binding domain superfamily/Winged helix DNA-binding domain"/>
    <property type="match status" value="1"/>
</dbReference>
<feature type="domain" description="C3H1-type" evidence="6">
    <location>
        <begin position="35"/>
        <end position="56"/>
    </location>
</feature>
<evidence type="ECO:0000313" key="8">
    <source>
        <dbReference type="Proteomes" id="UP000436088"/>
    </source>
</evidence>
<protein>
    <submittedName>
        <fullName evidence="7">Zinc finger CCCH domain-containing protein 26</fullName>
    </submittedName>
</protein>
<dbReference type="AlphaFoldDB" id="A0A6A2ZD15"/>
<feature type="domain" description="C3H1-type" evidence="6">
    <location>
        <begin position="73"/>
        <end position="101"/>
    </location>
</feature>
<keyword evidence="2 5" id="KW-0863">Zinc-finger</keyword>
<evidence type="ECO:0000313" key="7">
    <source>
        <dbReference type="EMBL" id="KAE8689493.1"/>
    </source>
</evidence>
<dbReference type="PANTHER" id="PTHR12506:SF50">
    <property type="entry name" value="ZINC FINGER CCCH DOMAIN-CONTAINING PROTEIN 26"/>
    <property type="match status" value="1"/>
</dbReference>
<evidence type="ECO:0000256" key="4">
    <source>
        <dbReference type="ARBA" id="ARBA00023125"/>
    </source>
</evidence>
<dbReference type="InterPro" id="IPR050974">
    <property type="entry name" value="Plant_ZF_CCCH"/>
</dbReference>
<evidence type="ECO:0000256" key="3">
    <source>
        <dbReference type="ARBA" id="ARBA00022833"/>
    </source>
</evidence>
<dbReference type="InterPro" id="IPR000571">
    <property type="entry name" value="Znf_CCCH"/>
</dbReference>
<comment type="caution">
    <text evidence="7">The sequence shown here is derived from an EMBL/GenBank/DDBJ whole genome shotgun (WGS) entry which is preliminary data.</text>
</comment>
<gene>
    <name evidence="7" type="ORF">F3Y22_tig00110937pilonHSYRG00125</name>
</gene>
<evidence type="ECO:0000256" key="5">
    <source>
        <dbReference type="PROSITE-ProRule" id="PRU00723"/>
    </source>
</evidence>
<proteinExistence type="predicted"/>